<keyword evidence="1" id="KW-0812">Transmembrane</keyword>
<feature type="transmembrane region" description="Helical" evidence="1">
    <location>
        <begin position="944"/>
        <end position="965"/>
    </location>
</feature>
<sequence length="1046" mass="120139">MCTKPCRINLDIVASSEFRTGVSVFKKQWRSENYNHQLRTRTVKLKFPSIMIYKNDYFLRNSVEVYYTVVRAWVVHSNVTNVKHNQTILYATAKTFAVLNTIPVLRRPYKDHQICVTWGFQQLRKKKENNMFICPYETDVVRMLDFPLASSSEHHGVLRTFHKFQNRELELRRQQQVNNNAKFTLSLWMYLLNNCSEKECGIIHHVDEHKMFSTPLLFLNDKGNQLVTGVDTAVLTKWLVPLYTWFRMDVTILLTILLGEERESYAEETYILQDEIFFNDTTGYLALGGSKYVRGIAGVFGPVKFYRLRALQSDEIFNPLGQDEIYQQINFYYKRCSSVQEIVRLYTSIVGEEIEPQTQCKSKNYYQDLHWKYGRRLACTALPWNNKEKAEFSKLFSLLHSVDWRLTDPFNDQLASFGKLVYESIMESLLDGLHYLAISVPSLVEASCLGYHKASYLLAVMYEIGLYVPVNKVQGLLYSLAGAQGNDRLSLLKLGYKHFQGIDSYPLDLDASYSYYINVAMKTPKDRKTKHEEQAFVETIRLMDDKILKEQTRENDDLFLWLKQNAERGDPYAQHRLAQMYFWGQQGVSKNIKAALEWYKRGAQENEEPIIMYDYAVLLFKGDVLPKNMKLALELMKKAAAKGQHEALNGLGWYYHNFQKNHSNAVKYWRKAYEMGNVDAAFNLGVMYLNGVYPGEPDVNETRAFEYFSKATEGGHIEGTLLLVQYLITGSLKSVPRNPKAAISWTKSVAEQNGHIGHVIRKALNSYLDGSLHEAVLNYILTAESGIEVSQTNLAYLCEEYPEITKPYLMDTCIWRYYNLSVHQNDPPAVALLKMGDLHYYGNENQSKDLNLSLLLYTKAALQGDPQGFFSLAQLTQEGISLPGHLLQHLEINQSLYVDNDSLTMLLYERCQSLWSEESLSPCSLMLTYFSICAAWNSIVWQPLIYGLGSILISVGTACLLQRIFSVRYNHFSFRRAEALDPTPSQGTSTSTQQHSEAPISGLHRGSFHCLINNLKETLKNKKHVLIIVLAVSVSICYVPHVIANV</sequence>
<evidence type="ECO:0000313" key="3">
    <source>
        <dbReference type="Proteomes" id="UP000812440"/>
    </source>
</evidence>
<name>A0A8T2KDS9_9PIPI</name>
<evidence type="ECO:0008006" key="4">
    <source>
        <dbReference type="Google" id="ProtNLM"/>
    </source>
</evidence>
<keyword evidence="3" id="KW-1185">Reference proteome</keyword>
<evidence type="ECO:0000256" key="1">
    <source>
        <dbReference type="SAM" id="Phobius"/>
    </source>
</evidence>
<dbReference type="Gene3D" id="1.25.40.10">
    <property type="entry name" value="Tetratricopeptide repeat domain"/>
    <property type="match status" value="2"/>
</dbReference>
<gene>
    <name evidence="2" type="ORF">GDO86_000266</name>
</gene>
<proteinExistence type="predicted"/>
<feature type="transmembrane region" description="Helical" evidence="1">
    <location>
        <begin position="1025"/>
        <end position="1044"/>
    </location>
</feature>
<protein>
    <recommendedName>
        <fullName evidence="4">Protein sel-1 homolog 3</fullName>
    </recommendedName>
</protein>
<accession>A0A8T2KDS9</accession>
<dbReference type="EMBL" id="JAACNH010000001">
    <property type="protein sequence ID" value="KAG8453567.1"/>
    <property type="molecule type" value="Genomic_DNA"/>
</dbReference>
<comment type="caution">
    <text evidence="2">The sequence shown here is derived from an EMBL/GenBank/DDBJ whole genome shotgun (WGS) entry which is preliminary data.</text>
</comment>
<dbReference type="Proteomes" id="UP000812440">
    <property type="component" value="Chromosome 1"/>
</dbReference>
<dbReference type="SUPFAM" id="SSF81901">
    <property type="entry name" value="HCP-like"/>
    <property type="match status" value="3"/>
</dbReference>
<dbReference type="SMART" id="SM00671">
    <property type="entry name" value="SEL1"/>
    <property type="match status" value="8"/>
</dbReference>
<dbReference type="PANTHER" id="PTHR44444:SF1">
    <property type="entry name" value="PROTEIN SEL-1 HOMOLOG 3"/>
    <property type="match status" value="1"/>
</dbReference>
<keyword evidence="1" id="KW-0472">Membrane</keyword>
<reference evidence="2" key="1">
    <citation type="thesis" date="2020" institute="ProQuest LLC" country="789 East Eisenhower Parkway, Ann Arbor, MI, USA">
        <title>Comparative Genomics and Chromosome Evolution.</title>
        <authorList>
            <person name="Mudd A.B."/>
        </authorList>
    </citation>
    <scope>NUCLEOTIDE SEQUENCE</scope>
    <source>
        <strain evidence="2">Female2</strain>
        <tissue evidence="2">Blood</tissue>
    </source>
</reference>
<organism evidence="2 3">
    <name type="scientific">Hymenochirus boettgeri</name>
    <name type="common">Congo dwarf clawed frog</name>
    <dbReference type="NCBI Taxonomy" id="247094"/>
    <lineage>
        <taxon>Eukaryota</taxon>
        <taxon>Metazoa</taxon>
        <taxon>Chordata</taxon>
        <taxon>Craniata</taxon>
        <taxon>Vertebrata</taxon>
        <taxon>Euteleostomi</taxon>
        <taxon>Amphibia</taxon>
        <taxon>Batrachia</taxon>
        <taxon>Anura</taxon>
        <taxon>Pipoidea</taxon>
        <taxon>Pipidae</taxon>
        <taxon>Pipinae</taxon>
        <taxon>Hymenochirus</taxon>
    </lineage>
</organism>
<keyword evidence="1" id="KW-1133">Transmembrane helix</keyword>
<dbReference type="PANTHER" id="PTHR44444">
    <property type="entry name" value="PROTEIN SEL-1 HOMOLOG 3"/>
    <property type="match status" value="1"/>
</dbReference>
<evidence type="ECO:0000313" key="2">
    <source>
        <dbReference type="EMBL" id="KAG8453567.1"/>
    </source>
</evidence>
<dbReference type="InterPro" id="IPR042756">
    <property type="entry name" value="Sel-1L3"/>
</dbReference>
<dbReference type="Pfam" id="PF08238">
    <property type="entry name" value="Sel1"/>
    <property type="match status" value="7"/>
</dbReference>
<dbReference type="InterPro" id="IPR011990">
    <property type="entry name" value="TPR-like_helical_dom_sf"/>
</dbReference>
<dbReference type="InterPro" id="IPR006597">
    <property type="entry name" value="Sel1-like"/>
</dbReference>
<dbReference type="OrthoDB" id="272077at2759"/>
<dbReference type="AlphaFoldDB" id="A0A8T2KDS9"/>